<gene>
    <name evidence="1" type="ORF">TSUD_290570</name>
</gene>
<reference evidence="2" key="1">
    <citation type="journal article" date="2017" name="Front. Plant Sci.">
        <title>Climate Clever Clovers: New Paradigm to Reduce the Environmental Footprint of Ruminants by Breeding Low Methanogenic Forages Utilizing Haplotype Variation.</title>
        <authorList>
            <person name="Kaur P."/>
            <person name="Appels R."/>
            <person name="Bayer P.E."/>
            <person name="Keeble-Gagnere G."/>
            <person name="Wang J."/>
            <person name="Hirakawa H."/>
            <person name="Shirasawa K."/>
            <person name="Vercoe P."/>
            <person name="Stefanova K."/>
            <person name="Durmic Z."/>
            <person name="Nichols P."/>
            <person name="Revell C."/>
            <person name="Isobe S.N."/>
            <person name="Edwards D."/>
            <person name="Erskine W."/>
        </authorList>
    </citation>
    <scope>NUCLEOTIDE SEQUENCE [LARGE SCALE GENOMIC DNA]</scope>
    <source>
        <strain evidence="2">cv. Daliak</strain>
    </source>
</reference>
<dbReference type="Proteomes" id="UP000242715">
    <property type="component" value="Unassembled WGS sequence"/>
</dbReference>
<evidence type="ECO:0000313" key="2">
    <source>
        <dbReference type="Proteomes" id="UP000242715"/>
    </source>
</evidence>
<proteinExistence type="predicted"/>
<protein>
    <submittedName>
        <fullName evidence="1">Uncharacterized protein</fullName>
    </submittedName>
</protein>
<evidence type="ECO:0000313" key="1">
    <source>
        <dbReference type="EMBL" id="GAU27005.1"/>
    </source>
</evidence>
<keyword evidence="2" id="KW-1185">Reference proteome</keyword>
<accession>A0A2Z6MTI9</accession>
<sequence length="63" mass="7226">MSPSLAAIGRRNEQMMVRRIRERKRAIGMATKRSQKEGSLPAKWERMFGGELTESFALTEEVD</sequence>
<dbReference type="AlphaFoldDB" id="A0A2Z6MTI9"/>
<dbReference type="EMBL" id="DF973345">
    <property type="protein sequence ID" value="GAU27005.1"/>
    <property type="molecule type" value="Genomic_DNA"/>
</dbReference>
<name>A0A2Z6MTI9_TRISU</name>
<organism evidence="1 2">
    <name type="scientific">Trifolium subterraneum</name>
    <name type="common">Subterranean clover</name>
    <dbReference type="NCBI Taxonomy" id="3900"/>
    <lineage>
        <taxon>Eukaryota</taxon>
        <taxon>Viridiplantae</taxon>
        <taxon>Streptophyta</taxon>
        <taxon>Embryophyta</taxon>
        <taxon>Tracheophyta</taxon>
        <taxon>Spermatophyta</taxon>
        <taxon>Magnoliopsida</taxon>
        <taxon>eudicotyledons</taxon>
        <taxon>Gunneridae</taxon>
        <taxon>Pentapetalae</taxon>
        <taxon>rosids</taxon>
        <taxon>fabids</taxon>
        <taxon>Fabales</taxon>
        <taxon>Fabaceae</taxon>
        <taxon>Papilionoideae</taxon>
        <taxon>50 kb inversion clade</taxon>
        <taxon>NPAAA clade</taxon>
        <taxon>Hologalegina</taxon>
        <taxon>IRL clade</taxon>
        <taxon>Trifolieae</taxon>
        <taxon>Trifolium</taxon>
    </lineage>
</organism>